<dbReference type="SUPFAM" id="SSF47027">
    <property type="entry name" value="Acyl-CoA binding protein"/>
    <property type="match status" value="1"/>
</dbReference>
<dbReference type="Gene3D" id="1.20.80.10">
    <property type="match status" value="1"/>
</dbReference>
<sequence length="84" mass="9172">MCDFEKCAADVKNLKSRPSDDELLSLYGLYKQATVGDVTGDAPGLLDVKGKAKFNAWTSRKGMSQDDAKAQYCALAKELMAKHN</sequence>
<dbReference type="InterPro" id="IPR022408">
    <property type="entry name" value="Acyl-CoA-binding_prot_CS"/>
</dbReference>
<keyword evidence="2" id="KW-0446">Lipid-binding</keyword>
<name>A0AAJ6QVJ8_9ACAR</name>
<accession>A0AAJ6QVJ8</accession>
<dbReference type="InterPro" id="IPR035984">
    <property type="entry name" value="Acyl-CoA-binding_sf"/>
</dbReference>
<evidence type="ECO:0000256" key="2">
    <source>
        <dbReference type="ARBA" id="ARBA00023121"/>
    </source>
</evidence>
<dbReference type="AlphaFoldDB" id="A0AAJ6QVJ8"/>
<evidence type="ECO:0000256" key="1">
    <source>
        <dbReference type="ARBA" id="ARBA00005567"/>
    </source>
</evidence>
<evidence type="ECO:0000259" key="3">
    <source>
        <dbReference type="PROSITE" id="PS51228"/>
    </source>
</evidence>
<proteinExistence type="inferred from homology"/>
<dbReference type="PANTHER" id="PTHR23310:SF62">
    <property type="entry name" value="ACYL-COA BINDING PROTEIN 1, ISOFORM A"/>
    <property type="match status" value="1"/>
</dbReference>
<dbReference type="PRINTS" id="PR00689">
    <property type="entry name" value="ACOABINDINGP"/>
</dbReference>
<dbReference type="InterPro" id="IPR000582">
    <property type="entry name" value="Acyl-CoA-binding_protein"/>
</dbReference>
<dbReference type="PROSITE" id="PS00880">
    <property type="entry name" value="ACB_1"/>
    <property type="match status" value="1"/>
</dbReference>
<dbReference type="GeneID" id="100907387"/>
<dbReference type="InterPro" id="IPR014352">
    <property type="entry name" value="FERM/acyl-CoA-bd_prot_sf"/>
</dbReference>
<dbReference type="PANTHER" id="PTHR23310">
    <property type="entry name" value="ACYL-COA-BINDING PROTEIN, ACBP"/>
    <property type="match status" value="1"/>
</dbReference>
<feature type="domain" description="ACB" evidence="3">
    <location>
        <begin position="1"/>
        <end position="84"/>
    </location>
</feature>
<dbReference type="GO" id="GO:0006631">
    <property type="term" value="P:fatty acid metabolic process"/>
    <property type="evidence" value="ECO:0007669"/>
    <property type="project" value="TreeGrafter"/>
</dbReference>
<dbReference type="PROSITE" id="PS51228">
    <property type="entry name" value="ACB_2"/>
    <property type="match status" value="1"/>
</dbReference>
<comment type="similarity">
    <text evidence="1">Belongs to the ACBP family.</text>
</comment>
<organism evidence="4 5">
    <name type="scientific">Galendromus occidentalis</name>
    <name type="common">western predatory mite</name>
    <dbReference type="NCBI Taxonomy" id="34638"/>
    <lineage>
        <taxon>Eukaryota</taxon>
        <taxon>Metazoa</taxon>
        <taxon>Ecdysozoa</taxon>
        <taxon>Arthropoda</taxon>
        <taxon>Chelicerata</taxon>
        <taxon>Arachnida</taxon>
        <taxon>Acari</taxon>
        <taxon>Parasitiformes</taxon>
        <taxon>Mesostigmata</taxon>
        <taxon>Gamasina</taxon>
        <taxon>Phytoseioidea</taxon>
        <taxon>Phytoseiidae</taxon>
        <taxon>Typhlodrominae</taxon>
        <taxon>Galendromus</taxon>
    </lineage>
</organism>
<evidence type="ECO:0000313" key="4">
    <source>
        <dbReference type="Proteomes" id="UP000694867"/>
    </source>
</evidence>
<dbReference type="RefSeq" id="XP_003745426.1">
    <property type="nucleotide sequence ID" value="XM_003745378.1"/>
</dbReference>
<protein>
    <submittedName>
        <fullName evidence="5">Acyl-CoA-binding protein homolog</fullName>
    </submittedName>
</protein>
<dbReference type="Pfam" id="PF00887">
    <property type="entry name" value="ACBP"/>
    <property type="match status" value="1"/>
</dbReference>
<gene>
    <name evidence="5" type="primary">LOC100907387</name>
</gene>
<dbReference type="GO" id="GO:0000062">
    <property type="term" value="F:fatty-acyl-CoA binding"/>
    <property type="evidence" value="ECO:0007669"/>
    <property type="project" value="InterPro"/>
</dbReference>
<keyword evidence="4" id="KW-1185">Reference proteome</keyword>
<dbReference type="Proteomes" id="UP000694867">
    <property type="component" value="Unplaced"/>
</dbReference>
<reference evidence="5" key="1">
    <citation type="submission" date="2025-08" db="UniProtKB">
        <authorList>
            <consortium name="RefSeq"/>
        </authorList>
    </citation>
    <scope>IDENTIFICATION</scope>
</reference>
<evidence type="ECO:0000313" key="5">
    <source>
        <dbReference type="RefSeq" id="XP_003745426.1"/>
    </source>
</evidence>
<dbReference type="KEGG" id="goe:100907387"/>